<keyword evidence="1" id="KW-0805">Transcription regulation</keyword>
<dbReference type="Gene3D" id="3.30.450.40">
    <property type="match status" value="1"/>
</dbReference>
<reference evidence="7" key="1">
    <citation type="submission" date="2019-09" db="EMBL/GenBank/DDBJ databases">
        <title>Mumia zhuanghuii sp. nov. isolated from the intestinal contents of plateau pika (Ochotona curzoniae) in the Qinghai-Tibet plateau of China.</title>
        <authorList>
            <person name="Tian Z."/>
        </authorList>
    </citation>
    <scope>NUCLEOTIDE SEQUENCE [LARGE SCALE GENOMIC DNA]</scope>
    <source>
        <strain evidence="7">JCM 30598</strain>
    </source>
</reference>
<dbReference type="EMBL" id="VYSA01000007">
    <property type="protein sequence ID" value="KAA9104757.1"/>
    <property type="molecule type" value="Genomic_DNA"/>
</dbReference>
<dbReference type="InterPro" id="IPR036388">
    <property type="entry name" value="WH-like_DNA-bd_sf"/>
</dbReference>
<dbReference type="InterPro" id="IPR016032">
    <property type="entry name" value="Sig_transdc_resp-reg_C-effctor"/>
</dbReference>
<name>A0A5J5IZ60_9MICO</name>
<dbReference type="InterPro" id="IPR029016">
    <property type="entry name" value="GAF-like_dom_sf"/>
</dbReference>
<dbReference type="GO" id="GO:0003677">
    <property type="term" value="F:DNA binding"/>
    <property type="evidence" value="ECO:0007669"/>
    <property type="project" value="UniProtKB-KW"/>
</dbReference>
<dbReference type="PANTHER" id="PTHR44688">
    <property type="entry name" value="DNA-BINDING TRANSCRIPTIONAL ACTIVATOR DEVR_DOSR"/>
    <property type="match status" value="1"/>
</dbReference>
<feature type="region of interest" description="Disordered" evidence="4">
    <location>
        <begin position="1"/>
        <end position="20"/>
    </location>
</feature>
<dbReference type="CDD" id="cd06170">
    <property type="entry name" value="LuxR_C_like"/>
    <property type="match status" value="1"/>
</dbReference>
<organism evidence="6 7">
    <name type="scientific">Microbacterium rhizomatis</name>
    <dbReference type="NCBI Taxonomy" id="1631477"/>
    <lineage>
        <taxon>Bacteria</taxon>
        <taxon>Bacillati</taxon>
        <taxon>Actinomycetota</taxon>
        <taxon>Actinomycetes</taxon>
        <taxon>Micrococcales</taxon>
        <taxon>Microbacteriaceae</taxon>
        <taxon>Microbacterium</taxon>
    </lineage>
</organism>
<feature type="compositionally biased region" description="Low complexity" evidence="4">
    <location>
        <begin position="1"/>
        <end position="12"/>
    </location>
</feature>
<proteinExistence type="predicted"/>
<evidence type="ECO:0000256" key="1">
    <source>
        <dbReference type="ARBA" id="ARBA00023015"/>
    </source>
</evidence>
<protein>
    <submittedName>
        <fullName evidence="6">Helix-turn-helix transcriptional regulator</fullName>
    </submittedName>
</protein>
<dbReference type="SMART" id="SM00421">
    <property type="entry name" value="HTH_LUXR"/>
    <property type="match status" value="1"/>
</dbReference>
<dbReference type="Proteomes" id="UP000325827">
    <property type="component" value="Unassembled WGS sequence"/>
</dbReference>
<evidence type="ECO:0000313" key="6">
    <source>
        <dbReference type="EMBL" id="KAA9104757.1"/>
    </source>
</evidence>
<feature type="domain" description="HTH luxR-type" evidence="5">
    <location>
        <begin position="257"/>
        <end position="322"/>
    </location>
</feature>
<dbReference type="PROSITE" id="PS50043">
    <property type="entry name" value="HTH_LUXR_2"/>
    <property type="match status" value="1"/>
</dbReference>
<dbReference type="PRINTS" id="PR00038">
    <property type="entry name" value="HTHLUXR"/>
</dbReference>
<accession>A0A5J5IZ60</accession>
<dbReference type="GO" id="GO:0006355">
    <property type="term" value="P:regulation of DNA-templated transcription"/>
    <property type="evidence" value="ECO:0007669"/>
    <property type="project" value="InterPro"/>
</dbReference>
<keyword evidence="7" id="KW-1185">Reference proteome</keyword>
<dbReference type="Pfam" id="PF00196">
    <property type="entry name" value="GerE"/>
    <property type="match status" value="1"/>
</dbReference>
<gene>
    <name evidence="6" type="ORF">F6B43_18960</name>
</gene>
<dbReference type="SUPFAM" id="SSF55781">
    <property type="entry name" value="GAF domain-like"/>
    <property type="match status" value="1"/>
</dbReference>
<keyword evidence="3" id="KW-0804">Transcription</keyword>
<evidence type="ECO:0000256" key="2">
    <source>
        <dbReference type="ARBA" id="ARBA00023125"/>
    </source>
</evidence>
<dbReference type="InterPro" id="IPR000792">
    <property type="entry name" value="Tscrpt_reg_LuxR_C"/>
</dbReference>
<dbReference type="SUPFAM" id="SSF46894">
    <property type="entry name" value="C-terminal effector domain of the bipartite response regulators"/>
    <property type="match status" value="1"/>
</dbReference>
<evidence type="ECO:0000259" key="5">
    <source>
        <dbReference type="PROSITE" id="PS50043"/>
    </source>
</evidence>
<dbReference type="Gene3D" id="1.10.10.10">
    <property type="entry name" value="Winged helix-like DNA-binding domain superfamily/Winged helix DNA-binding domain"/>
    <property type="match status" value="1"/>
</dbReference>
<evidence type="ECO:0000256" key="4">
    <source>
        <dbReference type="SAM" id="MobiDB-lite"/>
    </source>
</evidence>
<evidence type="ECO:0000256" key="3">
    <source>
        <dbReference type="ARBA" id="ARBA00023163"/>
    </source>
</evidence>
<dbReference type="AlphaFoldDB" id="A0A5J5IZ60"/>
<evidence type="ECO:0000313" key="7">
    <source>
        <dbReference type="Proteomes" id="UP000325827"/>
    </source>
</evidence>
<dbReference type="OrthoDB" id="4069167at2"/>
<sequence length="325" mass="34942">MSASAATARTASGRVPSMRTSAEVRSVRRFQFCTQRGVVAMNLTMPARPDDDLLLEQSLLEFARMTRFPVVFGGFVHGGAVLVTHLVGNRNDALRGLDVHAGSGLGGLALAERRPRFTVDYAHSRSITHDYDRSVLAEGISTLLAVPAIDNERVRAVLYGGLREPTVLGGVSVEPATRVARKLGQDLAVSASRPATQSVRDGKVGLSDAQKEQLRDLYAEIRLIASTIEDEHASKRLLAVEERLAGIATDVESSEQDAGANVLLTNRERDVLSFVALGWTNAAAGRALGVTEATVKSYMNDAMRKLHASSRFEAVAAARKRGLLP</sequence>
<keyword evidence="2" id="KW-0238">DNA-binding</keyword>
<dbReference type="PANTHER" id="PTHR44688:SF16">
    <property type="entry name" value="DNA-BINDING TRANSCRIPTIONAL ACTIVATOR DEVR_DOSR"/>
    <property type="match status" value="1"/>
</dbReference>
<comment type="caution">
    <text evidence="6">The sequence shown here is derived from an EMBL/GenBank/DDBJ whole genome shotgun (WGS) entry which is preliminary data.</text>
</comment>